<dbReference type="EMBL" id="JAVDXQ010000005">
    <property type="protein sequence ID" value="MDR7298406.1"/>
    <property type="molecule type" value="Genomic_DNA"/>
</dbReference>
<gene>
    <name evidence="2" type="ORF">J2X16_003769</name>
</gene>
<accession>A0ABU1ZCP7</accession>
<feature type="compositionally biased region" description="Basic and acidic residues" evidence="1">
    <location>
        <begin position="146"/>
        <end position="155"/>
    </location>
</feature>
<evidence type="ECO:0000313" key="3">
    <source>
        <dbReference type="Proteomes" id="UP001180536"/>
    </source>
</evidence>
<dbReference type="RefSeq" id="WP_310347414.1">
    <property type="nucleotide sequence ID" value="NZ_JAVDXQ010000005.1"/>
</dbReference>
<organism evidence="2 3">
    <name type="scientific">Pelomonas aquatica</name>
    <dbReference type="NCBI Taxonomy" id="431058"/>
    <lineage>
        <taxon>Bacteria</taxon>
        <taxon>Pseudomonadati</taxon>
        <taxon>Pseudomonadota</taxon>
        <taxon>Betaproteobacteria</taxon>
        <taxon>Burkholderiales</taxon>
        <taxon>Sphaerotilaceae</taxon>
        <taxon>Roseateles</taxon>
    </lineage>
</organism>
<dbReference type="Proteomes" id="UP001180536">
    <property type="component" value="Unassembled WGS sequence"/>
</dbReference>
<evidence type="ECO:0008006" key="4">
    <source>
        <dbReference type="Google" id="ProtNLM"/>
    </source>
</evidence>
<keyword evidence="3" id="KW-1185">Reference proteome</keyword>
<evidence type="ECO:0000313" key="2">
    <source>
        <dbReference type="EMBL" id="MDR7298406.1"/>
    </source>
</evidence>
<name>A0ABU1ZCP7_9BURK</name>
<feature type="region of interest" description="Disordered" evidence="1">
    <location>
        <begin position="104"/>
        <end position="155"/>
    </location>
</feature>
<proteinExistence type="predicted"/>
<evidence type="ECO:0000256" key="1">
    <source>
        <dbReference type="SAM" id="MobiDB-lite"/>
    </source>
</evidence>
<protein>
    <recommendedName>
        <fullName evidence="4">DUF1360 domain-containing protein</fullName>
    </recommendedName>
</protein>
<reference evidence="2 3" key="1">
    <citation type="submission" date="2023-07" db="EMBL/GenBank/DDBJ databases">
        <title>Sorghum-associated microbial communities from plants grown in Nebraska, USA.</title>
        <authorList>
            <person name="Schachtman D."/>
        </authorList>
    </citation>
    <scope>NUCLEOTIDE SEQUENCE [LARGE SCALE GENOMIC DNA]</scope>
    <source>
        <strain evidence="2 3">BE310</strain>
    </source>
</reference>
<comment type="caution">
    <text evidence="2">The sequence shown here is derived from an EMBL/GenBank/DDBJ whole genome shotgun (WGS) entry which is preliminary data.</text>
</comment>
<sequence>MDAEIAWWRLLVAALATWRLAHLLVVEDGPFDLAARLRAGLGAGALGRALDCIHCTSLWLAAPLACFVTTEPALWWAVWLALSGAAGLAHRATEPPVTLQALQGETDELLWTGPRPGAEPAGREPEPPDTASHALRRGTATAEPDAAARFDGPRA</sequence>